<name>A0A0F6VZN1_9BACT</name>
<accession>A0A0F6VZN1</accession>
<protein>
    <submittedName>
        <fullName evidence="1">Uncharacterized protein</fullName>
    </submittedName>
</protein>
<dbReference type="AlphaFoldDB" id="A0A0F6VZN1"/>
<dbReference type="EMBL" id="CP011125">
    <property type="protein sequence ID" value="AKF03692.1"/>
    <property type="molecule type" value="Genomic_DNA"/>
</dbReference>
<dbReference type="KEGG" id="samy:DB32_000841"/>
<evidence type="ECO:0000313" key="2">
    <source>
        <dbReference type="Proteomes" id="UP000034883"/>
    </source>
</evidence>
<evidence type="ECO:0000313" key="1">
    <source>
        <dbReference type="EMBL" id="AKF03692.1"/>
    </source>
</evidence>
<dbReference type="Proteomes" id="UP000034883">
    <property type="component" value="Chromosome"/>
</dbReference>
<gene>
    <name evidence="1" type="ORF">DB32_000841</name>
</gene>
<sequence length="39" mass="4117">MPHPIDITASPIASARQFVTRSLVAGADRATPEIVRLSA</sequence>
<proteinExistence type="predicted"/>
<reference evidence="1 2" key="1">
    <citation type="submission" date="2015-03" db="EMBL/GenBank/DDBJ databases">
        <title>Genome assembly of Sandaracinus amylolyticus DSM 53668.</title>
        <authorList>
            <person name="Sharma G."/>
            <person name="Subramanian S."/>
        </authorList>
    </citation>
    <scope>NUCLEOTIDE SEQUENCE [LARGE SCALE GENOMIC DNA]</scope>
    <source>
        <strain evidence="1 2">DSM 53668</strain>
    </source>
</reference>
<organism evidence="1 2">
    <name type="scientific">Sandaracinus amylolyticus</name>
    <dbReference type="NCBI Taxonomy" id="927083"/>
    <lineage>
        <taxon>Bacteria</taxon>
        <taxon>Pseudomonadati</taxon>
        <taxon>Myxococcota</taxon>
        <taxon>Polyangia</taxon>
        <taxon>Polyangiales</taxon>
        <taxon>Sandaracinaceae</taxon>
        <taxon>Sandaracinus</taxon>
    </lineage>
</organism>
<keyword evidence="2" id="KW-1185">Reference proteome</keyword>